<gene>
    <name evidence="4" type="ORF">BOO71_0013516</name>
</gene>
<accession>A0A1U7NSN8</accession>
<dbReference type="Pfam" id="PF07282">
    <property type="entry name" value="Cas12f1-like_TNB"/>
    <property type="match status" value="1"/>
</dbReference>
<dbReference type="GO" id="GO:0003677">
    <property type="term" value="F:DNA binding"/>
    <property type="evidence" value="ECO:0007669"/>
    <property type="project" value="UniProtKB-KW"/>
</dbReference>
<dbReference type="OrthoDB" id="61902at2"/>
<dbReference type="InterPro" id="IPR010095">
    <property type="entry name" value="Cas12f1-like_TNB"/>
</dbReference>
<sequence>MRRVCPGPVHRAPQPGNDVLATTRRAPSGLGTPHSGSPPHPPCAQSQAAPTVCRPGLAPAHHGSVHAHHQSFCTHHRSVHAQHGSVCTHLALHRQPRLSQVELSPVPPCRAAPEVGEEGEAGSSGRRTEKPVLNGKEWIKPLSHRSNVPEHTTHHVVRVDRNTYPQLRRAVASGQLQPTQENLDVMAQGQVYCPADTLLNAQTLVHDRELQMGNLTVTGELYRLPEGEYSSIITASLGVYRQYPGVQQLLTALLTPMTSTAETIWWQDVRMAVAQGRQLASGVDLTDERWTPTAWRRDLTRLIELGDHWFLILYFAQPPHHLGPRGRAVVGVDIGLRPLATAAWGQQHEVTWGLATPALPVGESAEVRALAQILNYAAARAALEAFTVLVLADAGTLVLEQLDYRGFKSNFSAVSRRRAVADWHQTWARQRAHARGIEVERVPAAYTSQTCSQCQGSTRGTRQGREFTCLHGHVMDAHINAARNLVRRYWGQQSHVQ</sequence>
<organism evidence="4 5">
    <name type="scientific">Deinococcus marmoris</name>
    <dbReference type="NCBI Taxonomy" id="249408"/>
    <lineage>
        <taxon>Bacteria</taxon>
        <taxon>Thermotogati</taxon>
        <taxon>Deinococcota</taxon>
        <taxon>Deinococci</taxon>
        <taxon>Deinococcales</taxon>
        <taxon>Deinococcaceae</taxon>
        <taxon>Deinococcus</taxon>
    </lineage>
</organism>
<evidence type="ECO:0000259" key="3">
    <source>
        <dbReference type="Pfam" id="PF07282"/>
    </source>
</evidence>
<keyword evidence="1" id="KW-0238">DNA-binding</keyword>
<reference evidence="4 5" key="1">
    <citation type="submission" date="2017-01" db="EMBL/GenBank/DDBJ databases">
        <title>Genome Analysis of Deinococcus marmoris KOPRI26562.</title>
        <authorList>
            <person name="Kim J.H."/>
            <person name="Oh H.-M."/>
        </authorList>
    </citation>
    <scope>NUCLEOTIDE SEQUENCE [LARGE SCALE GENOMIC DNA]</scope>
    <source>
        <strain evidence="4 5">KOPRI26562</strain>
    </source>
</reference>
<dbReference type="STRING" id="249408.BOO71_0013516"/>
<protein>
    <recommendedName>
        <fullName evidence="3">Cas12f1-like TNB domain-containing protein</fullName>
    </recommendedName>
</protein>
<feature type="domain" description="Cas12f1-like TNB" evidence="3">
    <location>
        <begin position="427"/>
        <end position="485"/>
    </location>
</feature>
<name>A0A1U7NSN8_9DEIO</name>
<comment type="caution">
    <text evidence="4">The sequence shown here is derived from an EMBL/GenBank/DDBJ whole genome shotgun (WGS) entry which is preliminary data.</text>
</comment>
<proteinExistence type="predicted"/>
<keyword evidence="5" id="KW-1185">Reference proteome</keyword>
<dbReference type="AlphaFoldDB" id="A0A1U7NSN8"/>
<feature type="region of interest" description="Disordered" evidence="2">
    <location>
        <begin position="1"/>
        <end position="63"/>
    </location>
</feature>
<evidence type="ECO:0000256" key="1">
    <source>
        <dbReference type="ARBA" id="ARBA00023125"/>
    </source>
</evidence>
<evidence type="ECO:0000313" key="5">
    <source>
        <dbReference type="Proteomes" id="UP000186607"/>
    </source>
</evidence>
<evidence type="ECO:0000313" key="4">
    <source>
        <dbReference type="EMBL" id="OLV15921.1"/>
    </source>
</evidence>
<evidence type="ECO:0000256" key="2">
    <source>
        <dbReference type="SAM" id="MobiDB-lite"/>
    </source>
</evidence>
<dbReference type="Proteomes" id="UP000186607">
    <property type="component" value="Unassembled WGS sequence"/>
</dbReference>
<dbReference type="EMBL" id="MSTI01000158">
    <property type="protein sequence ID" value="OLV15921.1"/>
    <property type="molecule type" value="Genomic_DNA"/>
</dbReference>